<dbReference type="InterPro" id="IPR010987">
    <property type="entry name" value="Glutathione-S-Trfase_C-like"/>
</dbReference>
<feature type="domain" description="GST C-terminal" evidence="5">
    <location>
        <begin position="92"/>
        <end position="214"/>
    </location>
</feature>
<evidence type="ECO:0000256" key="1">
    <source>
        <dbReference type="ARBA" id="ARBA00012452"/>
    </source>
</evidence>
<dbReference type="GO" id="GO:0005737">
    <property type="term" value="C:cytoplasm"/>
    <property type="evidence" value="ECO:0007669"/>
    <property type="project" value="TreeGrafter"/>
</dbReference>
<accession>A0A081B8I5</accession>
<dbReference type="InterPro" id="IPR036282">
    <property type="entry name" value="Glutathione-S-Trfase_C_sf"/>
</dbReference>
<dbReference type="EC" id="2.5.1.18" evidence="1"/>
<dbReference type="InterPro" id="IPR045073">
    <property type="entry name" value="Omega/Tau-like"/>
</dbReference>
<reference evidence="6 7" key="1">
    <citation type="submission" date="2014-07" db="EMBL/GenBank/DDBJ databases">
        <title>Tepidicaulis marinum gen. nov., sp. nov., a novel marine bacterium denitrifying nitrate to nitrous oxide strictly under microaerobic conditions.</title>
        <authorList>
            <person name="Takeuchi M."/>
            <person name="Yamagishi T."/>
            <person name="Kamagata Y."/>
            <person name="Oshima K."/>
            <person name="Hattori M."/>
            <person name="Katayama T."/>
            <person name="Hanada S."/>
            <person name="Tamaki H."/>
            <person name="Marumo K."/>
            <person name="Maeda H."/>
            <person name="Nedachi M."/>
            <person name="Iwasaki W."/>
            <person name="Suwa Y."/>
            <person name="Sakata S."/>
        </authorList>
    </citation>
    <scope>NUCLEOTIDE SEQUENCE [LARGE SCALE GENOMIC DNA]</scope>
    <source>
        <strain evidence="6 7">MA2</strain>
    </source>
</reference>
<dbReference type="Gene3D" id="1.20.1050.10">
    <property type="match status" value="1"/>
</dbReference>
<dbReference type="eggNOG" id="COG0625">
    <property type="taxonomic scope" value="Bacteria"/>
</dbReference>
<dbReference type="SFLD" id="SFLDS00019">
    <property type="entry name" value="Glutathione_Transferase_(cytos"/>
    <property type="match status" value="1"/>
</dbReference>
<dbReference type="InterPro" id="IPR040079">
    <property type="entry name" value="Glutathione_S-Trfase"/>
</dbReference>
<dbReference type="AlphaFoldDB" id="A0A081B8I5"/>
<dbReference type="Gene3D" id="3.40.30.10">
    <property type="entry name" value="Glutaredoxin"/>
    <property type="match status" value="1"/>
</dbReference>
<dbReference type="RefSeq" id="WP_045443406.1">
    <property type="nucleotide sequence ID" value="NZ_BBIO01000003.1"/>
</dbReference>
<comment type="caution">
    <text evidence="6">The sequence shown here is derived from an EMBL/GenBank/DDBJ whole genome shotgun (WGS) entry which is preliminary data.</text>
</comment>
<dbReference type="PROSITE" id="PS50405">
    <property type="entry name" value="GST_CTER"/>
    <property type="match status" value="1"/>
</dbReference>
<dbReference type="SFLD" id="SFLDG01152">
    <property type="entry name" value="Main.3:_Omega-_and_Tau-like"/>
    <property type="match status" value="1"/>
</dbReference>
<evidence type="ECO:0000259" key="4">
    <source>
        <dbReference type="PROSITE" id="PS50404"/>
    </source>
</evidence>
<dbReference type="PROSITE" id="PS51354">
    <property type="entry name" value="GLUTAREDOXIN_2"/>
    <property type="match status" value="1"/>
</dbReference>
<dbReference type="InterPro" id="IPR050983">
    <property type="entry name" value="GST_Omega/HSP26"/>
</dbReference>
<dbReference type="PANTHER" id="PTHR43968">
    <property type="match status" value="1"/>
</dbReference>
<dbReference type="SUPFAM" id="SSF47616">
    <property type="entry name" value="GST C-terminal domain-like"/>
    <property type="match status" value="1"/>
</dbReference>
<gene>
    <name evidence="6" type="ORF">M2A_0852</name>
</gene>
<dbReference type="InterPro" id="IPR004045">
    <property type="entry name" value="Glutathione_S-Trfase_N"/>
</dbReference>
<dbReference type="Pfam" id="PF00043">
    <property type="entry name" value="GST_C"/>
    <property type="match status" value="1"/>
</dbReference>
<evidence type="ECO:0000313" key="6">
    <source>
        <dbReference type="EMBL" id="GAK44353.1"/>
    </source>
</evidence>
<dbReference type="GO" id="GO:0004364">
    <property type="term" value="F:glutathione transferase activity"/>
    <property type="evidence" value="ECO:0007669"/>
    <property type="project" value="UniProtKB-EC"/>
</dbReference>
<comment type="catalytic activity">
    <reaction evidence="3">
        <text>RX + glutathione = an S-substituted glutathione + a halide anion + H(+)</text>
        <dbReference type="Rhea" id="RHEA:16437"/>
        <dbReference type="ChEBI" id="CHEBI:15378"/>
        <dbReference type="ChEBI" id="CHEBI:16042"/>
        <dbReference type="ChEBI" id="CHEBI:17792"/>
        <dbReference type="ChEBI" id="CHEBI:57925"/>
        <dbReference type="ChEBI" id="CHEBI:90779"/>
        <dbReference type="EC" id="2.5.1.18"/>
    </reaction>
</comment>
<keyword evidence="2 6" id="KW-0808">Transferase</keyword>
<name>A0A081B8I5_9HYPH</name>
<proteinExistence type="predicted"/>
<dbReference type="PROSITE" id="PS50404">
    <property type="entry name" value="GST_NTER"/>
    <property type="match status" value="1"/>
</dbReference>
<dbReference type="Pfam" id="PF13409">
    <property type="entry name" value="GST_N_2"/>
    <property type="match status" value="1"/>
</dbReference>
<organism evidence="6 7">
    <name type="scientific">Tepidicaulis marinus</name>
    <dbReference type="NCBI Taxonomy" id="1333998"/>
    <lineage>
        <taxon>Bacteria</taxon>
        <taxon>Pseudomonadati</taxon>
        <taxon>Pseudomonadota</taxon>
        <taxon>Alphaproteobacteria</taxon>
        <taxon>Hyphomicrobiales</taxon>
        <taxon>Parvibaculaceae</taxon>
        <taxon>Tepidicaulis</taxon>
    </lineage>
</organism>
<dbReference type="InterPro" id="IPR004046">
    <property type="entry name" value="GST_C"/>
</dbReference>
<evidence type="ECO:0000259" key="5">
    <source>
        <dbReference type="PROSITE" id="PS50405"/>
    </source>
</evidence>
<sequence>MTQSAQKTEEPLTLVSHTLCPYVQRAVIALTEKGVPFERKDVDLSNKPDWFKEISPLGKTPVLVVGTHPIFESAVIAEYLEETAPNPLHPQDALARADHRAWIEFGSAILNDISGFYNAKDAESFEAKRAQIAQRFSRLETRVKAAPWFDGDKFSLVDAVFGPVFRYFDTFERFGTFGFFDETPKVRRWRETLSARPSVQNAVSPAYPELLTEFLKKRGSYLSGLIEAKAA</sequence>
<keyword evidence="7" id="KW-1185">Reference proteome</keyword>
<dbReference type="CDD" id="cd00570">
    <property type="entry name" value="GST_N_family"/>
    <property type="match status" value="1"/>
</dbReference>
<dbReference type="CDD" id="cd00299">
    <property type="entry name" value="GST_C_family"/>
    <property type="match status" value="1"/>
</dbReference>
<dbReference type="EMBL" id="BBIO01000003">
    <property type="protein sequence ID" value="GAK44353.1"/>
    <property type="molecule type" value="Genomic_DNA"/>
</dbReference>
<dbReference type="SUPFAM" id="SSF52833">
    <property type="entry name" value="Thioredoxin-like"/>
    <property type="match status" value="1"/>
</dbReference>
<dbReference type="STRING" id="1333998.M2A_0852"/>
<dbReference type="InterPro" id="IPR036249">
    <property type="entry name" value="Thioredoxin-like_sf"/>
</dbReference>
<protein>
    <recommendedName>
        <fullName evidence="1">glutathione transferase</fullName>
        <ecNumber evidence="1">2.5.1.18</ecNumber>
    </recommendedName>
</protein>
<dbReference type="PANTHER" id="PTHR43968:SF6">
    <property type="entry name" value="GLUTATHIONE S-TRANSFERASE OMEGA"/>
    <property type="match status" value="1"/>
</dbReference>
<feature type="domain" description="GST N-terminal" evidence="4">
    <location>
        <begin position="10"/>
        <end position="88"/>
    </location>
</feature>
<evidence type="ECO:0000313" key="7">
    <source>
        <dbReference type="Proteomes" id="UP000028702"/>
    </source>
</evidence>
<evidence type="ECO:0000256" key="2">
    <source>
        <dbReference type="ARBA" id="ARBA00022679"/>
    </source>
</evidence>
<dbReference type="SFLD" id="SFLDG00358">
    <property type="entry name" value="Main_(cytGST)"/>
    <property type="match status" value="1"/>
</dbReference>
<dbReference type="Proteomes" id="UP000028702">
    <property type="component" value="Unassembled WGS sequence"/>
</dbReference>
<evidence type="ECO:0000256" key="3">
    <source>
        <dbReference type="ARBA" id="ARBA00047960"/>
    </source>
</evidence>